<gene>
    <name evidence="1" type="ORF">CPS1_23</name>
</gene>
<dbReference type="Proteomes" id="UP000228854">
    <property type="component" value="Segment"/>
</dbReference>
<keyword evidence="2" id="KW-1185">Reference proteome</keyword>
<sequence length="59" mass="6930">MDYLEKAKKYKYECKKSMYCKECSLESRCTKELGEAIPSLLPIARIVQRLIDIEEIRGD</sequence>
<evidence type="ECO:0000313" key="2">
    <source>
        <dbReference type="Proteomes" id="UP000228854"/>
    </source>
</evidence>
<name>A0A2D0WXX2_9CAUD</name>
<accession>A0A2D0WXX2</accession>
<proteinExistence type="predicted"/>
<dbReference type="EMBL" id="KY996523">
    <property type="protein sequence ID" value="ARW58313.1"/>
    <property type="molecule type" value="Genomic_DNA"/>
</dbReference>
<protein>
    <submittedName>
        <fullName evidence="1">Uncharacterized protein</fullName>
    </submittedName>
</protein>
<evidence type="ECO:0000313" key="1">
    <source>
        <dbReference type="EMBL" id="ARW58313.1"/>
    </source>
</evidence>
<reference evidence="1 2" key="1">
    <citation type="submission" date="2017-04" db="EMBL/GenBank/DDBJ databases">
        <title>Complete genome sequences of Clostridium perfringens bacteriophage CPS1.</title>
        <authorList>
            <person name="Ha E."/>
            <person name="Ryu S."/>
        </authorList>
    </citation>
    <scope>NUCLEOTIDE SEQUENCE [LARGE SCALE GENOMIC DNA]</scope>
</reference>
<organism evidence="1 2">
    <name type="scientific">Clostridium phage CPS1</name>
    <dbReference type="NCBI Taxonomy" id="1983541"/>
    <lineage>
        <taxon>Viruses</taxon>
        <taxon>Duplodnaviria</taxon>
        <taxon>Heunggongvirae</taxon>
        <taxon>Uroviricota</taxon>
        <taxon>Caudoviricetes</taxon>
        <taxon>Guelinviridae</taxon>
        <taxon>Denniswatsonvirinae</taxon>
        <taxon>Gregsiragusavirus</taxon>
        <taxon>Gregsiragusavirus CPS1</taxon>
    </lineage>
</organism>